<proteinExistence type="predicted"/>
<protein>
    <submittedName>
        <fullName evidence="1">Uncharacterized protein</fullName>
    </submittedName>
</protein>
<name>A0ACC2RWP9_9FUNG</name>
<dbReference type="EMBL" id="QTSX02006440">
    <property type="protein sequence ID" value="KAJ9054517.1"/>
    <property type="molecule type" value="Genomic_DNA"/>
</dbReference>
<comment type="caution">
    <text evidence="1">The sequence shown here is derived from an EMBL/GenBank/DDBJ whole genome shotgun (WGS) entry which is preliminary data.</text>
</comment>
<evidence type="ECO:0000313" key="1">
    <source>
        <dbReference type="EMBL" id="KAJ9054517.1"/>
    </source>
</evidence>
<keyword evidence="2" id="KW-1185">Reference proteome</keyword>
<reference evidence="1" key="1">
    <citation type="submission" date="2022-04" db="EMBL/GenBank/DDBJ databases">
        <title>Genome of the entomopathogenic fungus Entomophthora muscae.</title>
        <authorList>
            <person name="Elya C."/>
            <person name="Lovett B.R."/>
            <person name="Lee E."/>
            <person name="Macias A.M."/>
            <person name="Hajek A.E."/>
            <person name="De Bivort B.L."/>
            <person name="Kasson M.T."/>
            <person name="De Fine Licht H.H."/>
            <person name="Stajich J.E."/>
        </authorList>
    </citation>
    <scope>NUCLEOTIDE SEQUENCE</scope>
    <source>
        <strain evidence="1">Berkeley</strain>
    </source>
</reference>
<evidence type="ECO:0000313" key="2">
    <source>
        <dbReference type="Proteomes" id="UP001165960"/>
    </source>
</evidence>
<sequence length="128" mass="14175">MIKNNEETWACVMNDISILVLKTQELSPSSQKADQTLQNSPGPANLLSHRLKLVNYPVTCRPTTEDSLNSCHSTAKLVPMKTHTNKGNVTWLTEVREEPTANLLRANTKASESTLEALESNPYPPKTT</sequence>
<accession>A0ACC2RWP9</accession>
<gene>
    <name evidence="1" type="ORF">DSO57_1013595</name>
</gene>
<organism evidence="1 2">
    <name type="scientific">Entomophthora muscae</name>
    <dbReference type="NCBI Taxonomy" id="34485"/>
    <lineage>
        <taxon>Eukaryota</taxon>
        <taxon>Fungi</taxon>
        <taxon>Fungi incertae sedis</taxon>
        <taxon>Zoopagomycota</taxon>
        <taxon>Entomophthoromycotina</taxon>
        <taxon>Entomophthoromycetes</taxon>
        <taxon>Entomophthorales</taxon>
        <taxon>Entomophthoraceae</taxon>
        <taxon>Entomophthora</taxon>
    </lineage>
</organism>
<dbReference type="Proteomes" id="UP001165960">
    <property type="component" value="Unassembled WGS sequence"/>
</dbReference>